<name>A0A2S5T2V2_9BURK</name>
<feature type="chain" id="PRO_5040677296" evidence="2">
    <location>
        <begin position="24"/>
        <end position="343"/>
    </location>
</feature>
<dbReference type="CDD" id="cd13665">
    <property type="entry name" value="PBP2_TRAP_Dctp3_4"/>
    <property type="match status" value="1"/>
</dbReference>
<evidence type="ECO:0000313" key="3">
    <source>
        <dbReference type="EMBL" id="PPE69292.1"/>
    </source>
</evidence>
<reference evidence="3 5" key="1">
    <citation type="submission" date="2018-02" db="EMBL/GenBank/DDBJ databases">
        <title>Reclassifiation of [Polyangium] brachysporum DSM 7029 as Guopingzhaonella breviflexa gen. nov., sp. nov., a member of the family Comamonadaceae.</title>
        <authorList>
            <person name="Tang B."/>
        </authorList>
    </citation>
    <scope>NUCLEOTIDE SEQUENCE [LARGE SCALE GENOMIC DNA]</scope>
    <source>
        <strain evidence="3 5">DSM 15344</strain>
    </source>
</reference>
<organism evidence="3 5">
    <name type="scientific">Caldimonas thermodepolymerans</name>
    <dbReference type="NCBI Taxonomy" id="215580"/>
    <lineage>
        <taxon>Bacteria</taxon>
        <taxon>Pseudomonadati</taxon>
        <taxon>Pseudomonadota</taxon>
        <taxon>Betaproteobacteria</taxon>
        <taxon>Burkholderiales</taxon>
        <taxon>Sphaerotilaceae</taxon>
        <taxon>Caldimonas</taxon>
    </lineage>
</organism>
<gene>
    <name evidence="3" type="ORF">C1702_12400</name>
    <name evidence="4" type="ORF">EV676_11178</name>
</gene>
<dbReference type="OrthoDB" id="9177965at2"/>
<dbReference type="SUPFAM" id="SSF53850">
    <property type="entry name" value="Periplasmic binding protein-like II"/>
    <property type="match status" value="1"/>
</dbReference>
<protein>
    <submittedName>
        <fullName evidence="3">C4-dicarboxylate ABC transporter</fullName>
    </submittedName>
    <submittedName>
        <fullName evidence="4">TRAP-type C4-dicarboxylate transport system substrate-binding protein</fullName>
    </submittedName>
</protein>
<proteinExistence type="predicted"/>
<dbReference type="Proteomes" id="UP000294772">
    <property type="component" value="Unassembled WGS sequence"/>
</dbReference>
<evidence type="ECO:0000256" key="1">
    <source>
        <dbReference type="ARBA" id="ARBA00022729"/>
    </source>
</evidence>
<comment type="caution">
    <text evidence="3">The sequence shown here is derived from an EMBL/GenBank/DDBJ whole genome shotgun (WGS) entry which is preliminary data.</text>
</comment>
<dbReference type="NCBIfam" id="NF037995">
    <property type="entry name" value="TRAP_S1"/>
    <property type="match status" value="1"/>
</dbReference>
<dbReference type="RefSeq" id="WP_104358025.1">
    <property type="nucleotide sequence ID" value="NZ_CALFFA010000048.1"/>
</dbReference>
<dbReference type="EMBL" id="SLXF01000011">
    <property type="protein sequence ID" value="TCP04177.1"/>
    <property type="molecule type" value="Genomic_DNA"/>
</dbReference>
<reference evidence="4 6" key="2">
    <citation type="submission" date="2019-03" db="EMBL/GenBank/DDBJ databases">
        <title>Genomic Encyclopedia of Type Strains, Phase IV (KMG-IV): sequencing the most valuable type-strain genomes for metagenomic binning, comparative biology and taxonomic classification.</title>
        <authorList>
            <person name="Goeker M."/>
        </authorList>
    </citation>
    <scope>NUCLEOTIDE SEQUENCE [LARGE SCALE GENOMIC DNA]</scope>
    <source>
        <strain evidence="4 6">DSM 15264</strain>
    </source>
</reference>
<dbReference type="GO" id="GO:0055085">
    <property type="term" value="P:transmembrane transport"/>
    <property type="evidence" value="ECO:0007669"/>
    <property type="project" value="InterPro"/>
</dbReference>
<dbReference type="AlphaFoldDB" id="A0A2S5T2V2"/>
<keyword evidence="1 2" id="KW-0732">Signal</keyword>
<keyword evidence="5" id="KW-1185">Reference proteome</keyword>
<dbReference type="EMBL" id="PSNY01000013">
    <property type="protein sequence ID" value="PPE69292.1"/>
    <property type="molecule type" value="Genomic_DNA"/>
</dbReference>
<dbReference type="InterPro" id="IPR038404">
    <property type="entry name" value="TRAP_DctP_sf"/>
</dbReference>
<accession>A0A2S5T2V2</accession>
<dbReference type="PANTHER" id="PTHR33376:SF15">
    <property type="entry name" value="BLL6794 PROTEIN"/>
    <property type="match status" value="1"/>
</dbReference>
<dbReference type="Pfam" id="PF03480">
    <property type="entry name" value="DctP"/>
    <property type="match status" value="1"/>
</dbReference>
<evidence type="ECO:0000256" key="2">
    <source>
        <dbReference type="SAM" id="SignalP"/>
    </source>
</evidence>
<evidence type="ECO:0000313" key="6">
    <source>
        <dbReference type="Proteomes" id="UP000294772"/>
    </source>
</evidence>
<sequence>MKTFRRLCALALTALGASFGAQAQEVTLKVHHFWNPQAMPPTKILQPWCDRLAAESNNRLKCQIFPAMQLGGTPAQLIDQAKDGVVDLVFTLPGYTAGRFPIMEVFELPFMTSSAEAGSKAAWDFYQKYAQKEFAGVKPLMFAVHEQGYVHTRDKQIRTLADFKGLKMRAPTRQTNKLLATLGATPVAMPLPAVAEAVNKGVIDGFVLPWEVIPSVKLHEMVKYHTETPLNKPALYTSVFVIAMNPAKYESLPADLKAVIDRNSGAGFAAIAGKTWDEARAPGRKPAEERGNTFYMLPDAELENWVKASAPLYDEWVAAMEKAGLPGKQMLQDARDLLDKYRK</sequence>
<feature type="signal peptide" evidence="2">
    <location>
        <begin position="1"/>
        <end position="23"/>
    </location>
</feature>
<dbReference type="PANTHER" id="PTHR33376">
    <property type="match status" value="1"/>
</dbReference>
<dbReference type="InterPro" id="IPR018389">
    <property type="entry name" value="DctP_fam"/>
</dbReference>
<evidence type="ECO:0000313" key="4">
    <source>
        <dbReference type="EMBL" id="TCP04177.1"/>
    </source>
</evidence>
<dbReference type="Proteomes" id="UP000239406">
    <property type="component" value="Unassembled WGS sequence"/>
</dbReference>
<evidence type="ECO:0000313" key="5">
    <source>
        <dbReference type="Proteomes" id="UP000239406"/>
    </source>
</evidence>
<dbReference type="Gene3D" id="3.40.190.170">
    <property type="entry name" value="Bacterial extracellular solute-binding protein, family 7"/>
    <property type="match status" value="1"/>
</dbReference>